<dbReference type="GO" id="GO:0019134">
    <property type="term" value="F:glucosamine-1-phosphate N-acetyltransferase activity"/>
    <property type="evidence" value="ECO:0007669"/>
    <property type="project" value="UniProtKB-EC"/>
</dbReference>
<dbReference type="InterPro" id="IPR001451">
    <property type="entry name" value="Hexapep"/>
</dbReference>
<dbReference type="STRING" id="525245.HMPREF0044_0738"/>
<dbReference type="Pfam" id="PF00132">
    <property type="entry name" value="Hexapep"/>
    <property type="match status" value="1"/>
</dbReference>
<dbReference type="Gene3D" id="3.90.550.10">
    <property type="entry name" value="Spore Coat Polysaccharide Biosynthesis Protein SpsA, Chain A"/>
    <property type="match status" value="1"/>
</dbReference>
<dbReference type="GO" id="GO:0071555">
    <property type="term" value="P:cell wall organization"/>
    <property type="evidence" value="ECO:0007669"/>
    <property type="project" value="UniProtKB-KW"/>
</dbReference>
<keyword evidence="7" id="KW-0548">Nucleotidyltransferase</keyword>
<dbReference type="GO" id="GO:0046872">
    <property type="term" value="F:metal ion binding"/>
    <property type="evidence" value="ECO:0007669"/>
    <property type="project" value="UniProtKB-KW"/>
</dbReference>
<evidence type="ECO:0000256" key="11">
    <source>
        <dbReference type="ARBA" id="ARBA00022984"/>
    </source>
</evidence>
<dbReference type="InterPro" id="IPR050065">
    <property type="entry name" value="GlmU-like"/>
</dbReference>
<name>C0W0Z5_9ACTO</name>
<protein>
    <submittedName>
        <fullName evidence="19">Putative UDP-N-acetylglucosamine diphosphorylase/glucosamine-1-phosphate N-acetyltransferase</fullName>
    </submittedName>
</protein>
<comment type="subcellular location">
    <subcellularLocation>
        <location evidence="2">Cytoplasm</location>
    </subcellularLocation>
</comment>
<dbReference type="SUPFAM" id="SSF51161">
    <property type="entry name" value="Trimeric LpxA-like enzymes"/>
    <property type="match status" value="1"/>
</dbReference>
<keyword evidence="5" id="KW-0963">Cytoplasm</keyword>
<dbReference type="Gene3D" id="2.160.10.10">
    <property type="entry name" value="Hexapeptide repeat proteins"/>
    <property type="match status" value="1"/>
</dbReference>
<keyword evidence="10" id="KW-0133">Cell shape</keyword>
<evidence type="ECO:0000256" key="7">
    <source>
        <dbReference type="ARBA" id="ARBA00022695"/>
    </source>
</evidence>
<dbReference type="InterPro" id="IPR011004">
    <property type="entry name" value="Trimer_LpxA-like_sf"/>
</dbReference>
<keyword evidence="6 19" id="KW-0808">Transferase</keyword>
<reference evidence="19 20" key="1">
    <citation type="submission" date="2009-01" db="EMBL/GenBank/DDBJ databases">
        <authorList>
            <person name="Qin X."/>
            <person name="Bachman B."/>
            <person name="Battles P."/>
            <person name="Bell A."/>
            <person name="Bess C."/>
            <person name="Bickham C."/>
            <person name="Chaboub L."/>
            <person name="Chen D."/>
            <person name="Coyle M."/>
            <person name="Deiros D.R."/>
            <person name="Dinh H."/>
            <person name="Forbes L."/>
            <person name="Fowler G."/>
            <person name="Francisco L."/>
            <person name="Fu Q."/>
            <person name="Gubbala S."/>
            <person name="Hale W."/>
            <person name="Han Y."/>
            <person name="Hemphill L."/>
            <person name="Highlander S.K."/>
            <person name="Hirani K."/>
            <person name="Hogues M."/>
            <person name="Jackson L."/>
            <person name="Jakkamsetti A."/>
            <person name="Javaid M."/>
            <person name="Jiang H."/>
            <person name="Korchina V."/>
            <person name="Kovar C."/>
            <person name="Lara F."/>
            <person name="Lee S."/>
            <person name="Mata R."/>
            <person name="Mathew T."/>
            <person name="Moen C."/>
            <person name="Morales K."/>
            <person name="Munidasa M."/>
            <person name="Nazareth L."/>
            <person name="Ngo R."/>
            <person name="Nguyen L."/>
            <person name="Okwuonu G."/>
            <person name="Ongeri F."/>
            <person name="Patil S."/>
            <person name="Petrosino J."/>
            <person name="Pham C."/>
            <person name="Pham P."/>
            <person name="Pu L.-L."/>
            <person name="Puazo M."/>
            <person name="Raj R."/>
            <person name="Reid J."/>
            <person name="Rouhana J."/>
            <person name="Saada N."/>
            <person name="Shang Y."/>
            <person name="Simmons D."/>
            <person name="Thornton R."/>
            <person name="Warren J."/>
            <person name="Weissenberger G."/>
            <person name="Zhang J."/>
            <person name="Zhang L."/>
            <person name="Zhou C."/>
            <person name="Zhu D."/>
            <person name="Muzny D."/>
            <person name="Worley K."/>
            <person name="Gibbs R."/>
        </authorList>
    </citation>
    <scope>NUCLEOTIDE SEQUENCE [LARGE SCALE GENOMIC DNA]</scope>
    <source>
        <strain evidence="19 20">DSM 15436</strain>
    </source>
</reference>
<evidence type="ECO:0000256" key="4">
    <source>
        <dbReference type="ARBA" id="ARBA00007947"/>
    </source>
</evidence>
<dbReference type="PANTHER" id="PTHR43584:SF3">
    <property type="entry name" value="BIFUNCTIONAL PROTEIN GLMU"/>
    <property type="match status" value="1"/>
</dbReference>
<organism evidence="19 20">
    <name type="scientific">Gleimia coleocanis DSM 15436</name>
    <dbReference type="NCBI Taxonomy" id="525245"/>
    <lineage>
        <taxon>Bacteria</taxon>
        <taxon>Bacillati</taxon>
        <taxon>Actinomycetota</taxon>
        <taxon>Actinomycetes</taxon>
        <taxon>Actinomycetales</taxon>
        <taxon>Actinomycetaceae</taxon>
        <taxon>Gleimia</taxon>
    </lineage>
</organism>
<evidence type="ECO:0000256" key="14">
    <source>
        <dbReference type="ARBA" id="ARBA00023316"/>
    </source>
</evidence>
<keyword evidence="11" id="KW-0573">Peptidoglycan synthesis</keyword>
<dbReference type="GO" id="GO:0005737">
    <property type="term" value="C:cytoplasm"/>
    <property type="evidence" value="ECO:0007669"/>
    <property type="project" value="UniProtKB-SubCell"/>
</dbReference>
<keyword evidence="13" id="KW-0012">Acyltransferase</keyword>
<evidence type="ECO:0000256" key="1">
    <source>
        <dbReference type="ARBA" id="ARBA00001946"/>
    </source>
</evidence>
<keyword evidence="20" id="KW-1185">Reference proteome</keyword>
<evidence type="ECO:0000256" key="12">
    <source>
        <dbReference type="ARBA" id="ARBA00023268"/>
    </source>
</evidence>
<dbReference type="Pfam" id="PF12804">
    <property type="entry name" value="NTP_transf_3"/>
    <property type="match status" value="1"/>
</dbReference>
<dbReference type="EMBL" id="ACFG01000030">
    <property type="protein sequence ID" value="EEH63719.1"/>
    <property type="molecule type" value="Genomic_DNA"/>
</dbReference>
<evidence type="ECO:0000256" key="9">
    <source>
        <dbReference type="ARBA" id="ARBA00022842"/>
    </source>
</evidence>
<comment type="caution">
    <text evidence="19">The sequence shown here is derived from an EMBL/GenBank/DDBJ whole genome shotgun (WGS) entry which is preliminary data.</text>
</comment>
<accession>C0W0Z5</accession>
<dbReference type="CDD" id="cd02540">
    <property type="entry name" value="GT2_GlmU_N_bac"/>
    <property type="match status" value="1"/>
</dbReference>
<keyword evidence="9" id="KW-0460">Magnesium</keyword>
<dbReference type="AlphaFoldDB" id="C0W0Z5"/>
<gene>
    <name evidence="19" type="ORF">HMPREF0044_0738</name>
</gene>
<evidence type="ECO:0000256" key="13">
    <source>
        <dbReference type="ARBA" id="ARBA00023315"/>
    </source>
</evidence>
<dbReference type="GO" id="GO:0008360">
    <property type="term" value="P:regulation of cell shape"/>
    <property type="evidence" value="ECO:0007669"/>
    <property type="project" value="UniProtKB-KW"/>
</dbReference>
<comment type="similarity">
    <text evidence="4">In the N-terminal section; belongs to the N-acetylglucosamine-1-phosphate uridyltransferase family.</text>
</comment>
<comment type="cofactor">
    <cofactor evidence="1">
        <name>Mg(2+)</name>
        <dbReference type="ChEBI" id="CHEBI:18420"/>
    </cofactor>
</comment>
<evidence type="ECO:0000313" key="20">
    <source>
        <dbReference type="Proteomes" id="UP000010301"/>
    </source>
</evidence>
<keyword evidence="14" id="KW-0961">Cell wall biogenesis/degradation</keyword>
<evidence type="ECO:0000256" key="8">
    <source>
        <dbReference type="ARBA" id="ARBA00022723"/>
    </source>
</evidence>
<comment type="catalytic activity">
    <reaction evidence="16">
        <text>N-acetyl-alpha-D-glucosamine 1-phosphate + UTP + H(+) = UDP-N-acetyl-alpha-D-glucosamine + diphosphate</text>
        <dbReference type="Rhea" id="RHEA:13509"/>
        <dbReference type="ChEBI" id="CHEBI:15378"/>
        <dbReference type="ChEBI" id="CHEBI:33019"/>
        <dbReference type="ChEBI" id="CHEBI:46398"/>
        <dbReference type="ChEBI" id="CHEBI:57705"/>
        <dbReference type="ChEBI" id="CHEBI:57776"/>
        <dbReference type="EC" id="2.7.7.23"/>
    </reaction>
</comment>
<evidence type="ECO:0000256" key="5">
    <source>
        <dbReference type="ARBA" id="ARBA00022490"/>
    </source>
</evidence>
<keyword evidence="8" id="KW-0479">Metal-binding</keyword>
<sequence length="347" mass="37503">MKLRQREKAVSNPSAVIVLAAGQGTRMKSATPKVLHTMCGLPLVGHAISSAYEAGAADVVVVVRYQRDRVVEVVKALDENVLIADQDEIPGTGRAVQCGLNSLPNTLTGTVIVTSADVPLLEPETIQQLHALHETNQNAVTVMTTIVEDATGYGRMVRDHGALVGIVEHRDATEEQLEIKEINAGIYAFDAEFLRTALGKIDTENDQGEVYLTDTVAIAVKEGRRCGAFILEDQWQAQGCNDRAQLAELRDEMNRRILNQHMRAGVSIVAPCTTHIDVTVEIGPDAVIEPGTILEGDTVIEPYAVIGPNTTLRNVQVGTGAVITHSFLHDTEVTEGTVVPPFTYQNN</sequence>
<comment type="function">
    <text evidence="17">Catalyzes the last two sequential reactions in the de novo biosynthetic pathway for UDP-N-acetylglucosamine (UDP-GlcNAc). The C-terminal domain catalyzes the transfer of acetyl group from acetyl coenzyme A to glucosamine-1-phosphate (GlcN-1-P) to produce N-acetylglucosamine-1-phosphate (GlcNAc-1-P), which is converted into UDP-GlcNAc by the transfer of uridine 5-monophosphate (from uridine 5-triphosphate), a reaction catalyzed by the N-terminal domain.</text>
</comment>
<dbReference type="GO" id="GO:0009252">
    <property type="term" value="P:peptidoglycan biosynthetic process"/>
    <property type="evidence" value="ECO:0007669"/>
    <property type="project" value="UniProtKB-KW"/>
</dbReference>
<evidence type="ECO:0000256" key="6">
    <source>
        <dbReference type="ARBA" id="ARBA00022679"/>
    </source>
</evidence>
<evidence type="ECO:0000256" key="16">
    <source>
        <dbReference type="ARBA" id="ARBA00048493"/>
    </source>
</evidence>
<dbReference type="InterPro" id="IPR025877">
    <property type="entry name" value="MobA-like_NTP_Trfase"/>
</dbReference>
<comment type="catalytic activity">
    <reaction evidence="15">
        <text>alpha-D-glucosamine 1-phosphate + acetyl-CoA = N-acetyl-alpha-D-glucosamine 1-phosphate + CoA + H(+)</text>
        <dbReference type="Rhea" id="RHEA:13725"/>
        <dbReference type="ChEBI" id="CHEBI:15378"/>
        <dbReference type="ChEBI" id="CHEBI:57287"/>
        <dbReference type="ChEBI" id="CHEBI:57288"/>
        <dbReference type="ChEBI" id="CHEBI:57776"/>
        <dbReference type="ChEBI" id="CHEBI:58516"/>
        <dbReference type="EC" id="2.3.1.157"/>
    </reaction>
</comment>
<evidence type="ECO:0000256" key="10">
    <source>
        <dbReference type="ARBA" id="ARBA00022960"/>
    </source>
</evidence>
<evidence type="ECO:0000259" key="18">
    <source>
        <dbReference type="Pfam" id="PF12804"/>
    </source>
</evidence>
<evidence type="ECO:0000256" key="15">
    <source>
        <dbReference type="ARBA" id="ARBA00048247"/>
    </source>
</evidence>
<evidence type="ECO:0000256" key="3">
    <source>
        <dbReference type="ARBA" id="ARBA00007707"/>
    </source>
</evidence>
<proteinExistence type="inferred from homology"/>
<comment type="similarity">
    <text evidence="3">In the C-terminal section; belongs to the transferase hexapeptide repeat family.</text>
</comment>
<keyword evidence="12" id="KW-0511">Multifunctional enzyme</keyword>
<evidence type="ECO:0000313" key="19">
    <source>
        <dbReference type="EMBL" id="EEH63719.1"/>
    </source>
</evidence>
<evidence type="ECO:0000256" key="2">
    <source>
        <dbReference type="ARBA" id="ARBA00004496"/>
    </source>
</evidence>
<dbReference type="Proteomes" id="UP000010301">
    <property type="component" value="Unassembled WGS sequence"/>
</dbReference>
<dbReference type="PANTHER" id="PTHR43584">
    <property type="entry name" value="NUCLEOTIDYL TRANSFERASE"/>
    <property type="match status" value="1"/>
</dbReference>
<evidence type="ECO:0000256" key="17">
    <source>
        <dbReference type="ARBA" id="ARBA00049628"/>
    </source>
</evidence>
<dbReference type="eggNOG" id="COG1207">
    <property type="taxonomic scope" value="Bacteria"/>
</dbReference>
<dbReference type="InterPro" id="IPR029044">
    <property type="entry name" value="Nucleotide-diphossugar_trans"/>
</dbReference>
<dbReference type="HOGENOM" id="CLU_029499_15_0_11"/>
<feature type="domain" description="MobA-like NTP transferase" evidence="18">
    <location>
        <begin position="16"/>
        <end position="144"/>
    </location>
</feature>
<dbReference type="SUPFAM" id="SSF53448">
    <property type="entry name" value="Nucleotide-diphospho-sugar transferases"/>
    <property type="match status" value="1"/>
</dbReference>
<dbReference type="GO" id="GO:0003977">
    <property type="term" value="F:UDP-N-acetylglucosamine diphosphorylase activity"/>
    <property type="evidence" value="ECO:0007669"/>
    <property type="project" value="UniProtKB-EC"/>
</dbReference>